<name>A0A0W0VWF3_9GAMM</name>
<keyword evidence="3" id="KW-1185">Reference proteome</keyword>
<organism evidence="2 3">
    <name type="scientific">Legionella maceachernii</name>
    <dbReference type="NCBI Taxonomy" id="466"/>
    <lineage>
        <taxon>Bacteria</taxon>
        <taxon>Pseudomonadati</taxon>
        <taxon>Pseudomonadota</taxon>
        <taxon>Gammaproteobacteria</taxon>
        <taxon>Legionellales</taxon>
        <taxon>Legionellaceae</taxon>
        <taxon>Legionella</taxon>
    </lineage>
</organism>
<dbReference type="OrthoDB" id="5650015at2"/>
<dbReference type="AlphaFoldDB" id="A0A0W0VWF3"/>
<gene>
    <name evidence="2" type="ORF">Lmac_2492</name>
</gene>
<proteinExistence type="predicted"/>
<evidence type="ECO:0000313" key="3">
    <source>
        <dbReference type="Proteomes" id="UP000054908"/>
    </source>
</evidence>
<reference evidence="2 3" key="1">
    <citation type="submission" date="2015-11" db="EMBL/GenBank/DDBJ databases">
        <title>Genomic analysis of 38 Legionella species identifies large and diverse effector repertoires.</title>
        <authorList>
            <person name="Burstein D."/>
            <person name="Amaro F."/>
            <person name="Zusman T."/>
            <person name="Lifshitz Z."/>
            <person name="Cohen O."/>
            <person name="Gilbert J.A."/>
            <person name="Pupko T."/>
            <person name="Shuman H.A."/>
            <person name="Segal G."/>
        </authorList>
    </citation>
    <scope>NUCLEOTIDE SEQUENCE [LARGE SCALE GENOMIC DNA]</scope>
    <source>
        <strain evidence="2 3">PX-1-G2-E2</strain>
    </source>
</reference>
<feature type="coiled-coil region" evidence="1">
    <location>
        <begin position="132"/>
        <end position="198"/>
    </location>
</feature>
<evidence type="ECO:0000256" key="1">
    <source>
        <dbReference type="SAM" id="Coils"/>
    </source>
</evidence>
<accession>A0A0W0VWF3</accession>
<dbReference type="PATRIC" id="fig|466.6.peg.2658"/>
<protein>
    <submittedName>
        <fullName evidence="2">Uncharacterized protein</fullName>
    </submittedName>
</protein>
<comment type="caution">
    <text evidence="2">The sequence shown here is derived from an EMBL/GenBank/DDBJ whole genome shotgun (WGS) entry which is preliminary data.</text>
</comment>
<keyword evidence="1" id="KW-0175">Coiled coil</keyword>
<dbReference type="RefSeq" id="WP_058453196.1">
    <property type="nucleotide sequence ID" value="NZ_CAAAIB010000007.1"/>
</dbReference>
<dbReference type="EMBL" id="LNYL01000050">
    <property type="protein sequence ID" value="KTD24405.1"/>
    <property type="molecule type" value="Genomic_DNA"/>
</dbReference>
<evidence type="ECO:0000313" key="2">
    <source>
        <dbReference type="EMBL" id="KTD24405.1"/>
    </source>
</evidence>
<dbReference type="Proteomes" id="UP000054908">
    <property type="component" value="Unassembled WGS sequence"/>
</dbReference>
<sequence length="222" mass="25933">MKNNSKSVGSHILKVINQLFEHNGKKSIPHVKKICLKANINPATAIKYLYVWLEQYQASEFRRDLVYLCSTNQAQVNELEQAIGSLKCLAKELEIHSTVLNDLTYFSFPLGNHIIHSLQVIENKLFVTYSYVNELNDEKTRVEKQLNQALLENRRLIDEISEMQHVFFKKKEYLEEQLEAKKREVLAAHHLIKSLKREKRRPALKRLIYEHNLIAKPPGNSE</sequence>